<feature type="compositionally biased region" description="Basic and acidic residues" evidence="1">
    <location>
        <begin position="7"/>
        <end position="24"/>
    </location>
</feature>
<feature type="domain" description="Glycosyltransferase 2-like" evidence="2">
    <location>
        <begin position="30"/>
        <end position="145"/>
    </location>
</feature>
<reference evidence="3 4" key="1">
    <citation type="submission" date="2024-03" db="EMBL/GenBank/DDBJ databases">
        <title>Actinomycetospora sp. OC33-EN07, a novel actinomycete isolated from wild orchid (Aerides multiflora).</title>
        <authorList>
            <person name="Suriyachadkun C."/>
        </authorList>
    </citation>
    <scope>NUCLEOTIDE SEQUENCE [LARGE SCALE GENOMIC DNA]</scope>
    <source>
        <strain evidence="3 4">OC33-EN07</strain>
    </source>
</reference>
<evidence type="ECO:0000259" key="2">
    <source>
        <dbReference type="Pfam" id="PF00535"/>
    </source>
</evidence>
<comment type="caution">
    <text evidence="3">The sequence shown here is derived from an EMBL/GenBank/DDBJ whole genome shotgun (WGS) entry which is preliminary data.</text>
</comment>
<dbReference type="EC" id="2.4.-.-" evidence="3"/>
<evidence type="ECO:0000256" key="1">
    <source>
        <dbReference type="SAM" id="MobiDB-lite"/>
    </source>
</evidence>
<dbReference type="Gene3D" id="3.90.550.10">
    <property type="entry name" value="Spore Coat Polysaccharide Biosynthesis Protein SpsA, Chain A"/>
    <property type="match status" value="1"/>
</dbReference>
<keyword evidence="3" id="KW-0808">Transferase</keyword>
<name>A0ABU8M4K8_9PSEU</name>
<organism evidence="3 4">
    <name type="scientific">Actinomycetospora flava</name>
    <dbReference type="NCBI Taxonomy" id="3129232"/>
    <lineage>
        <taxon>Bacteria</taxon>
        <taxon>Bacillati</taxon>
        <taxon>Actinomycetota</taxon>
        <taxon>Actinomycetes</taxon>
        <taxon>Pseudonocardiales</taxon>
        <taxon>Pseudonocardiaceae</taxon>
        <taxon>Actinomycetospora</taxon>
    </lineage>
</organism>
<dbReference type="InterPro" id="IPR029044">
    <property type="entry name" value="Nucleotide-diphossugar_trans"/>
</dbReference>
<dbReference type="CDD" id="cd00761">
    <property type="entry name" value="Glyco_tranf_GTA_type"/>
    <property type="match status" value="1"/>
</dbReference>
<dbReference type="EMBL" id="JBBEGM010000005">
    <property type="protein sequence ID" value="MEJ2862292.1"/>
    <property type="molecule type" value="Genomic_DNA"/>
</dbReference>
<accession>A0ABU8M4K8</accession>
<dbReference type="InterPro" id="IPR001173">
    <property type="entry name" value="Glyco_trans_2-like"/>
</dbReference>
<dbReference type="InterPro" id="IPR050834">
    <property type="entry name" value="Glycosyltransf_2"/>
</dbReference>
<evidence type="ECO:0000313" key="3">
    <source>
        <dbReference type="EMBL" id="MEJ2862292.1"/>
    </source>
</evidence>
<dbReference type="RefSeq" id="WP_337703667.1">
    <property type="nucleotide sequence ID" value="NZ_JBBEGM010000005.1"/>
</dbReference>
<keyword evidence="3" id="KW-0328">Glycosyltransferase</keyword>
<dbReference type="SUPFAM" id="SSF53448">
    <property type="entry name" value="Nucleotide-diphospho-sugar transferases"/>
    <property type="match status" value="1"/>
</dbReference>
<protein>
    <submittedName>
        <fullName evidence="3">Glycosyltransferase family A protein</fullName>
        <ecNumber evidence="3">2.4.-.-</ecNumber>
    </submittedName>
</protein>
<sequence length="371" mass="40298">MTTSSDGDGRDRARGADQPAERQHGQPAFSFLTTAYRAEDTLGRTIDAVLAQTRGDWELVVVDNGNDDAVAAVVEPHLGDPRIHLVRQENKGAVGGVRAAAEVATGRHLVVLNADDAVTPEFCARTGAVLDAEPSVAAVTCDAVQFTDPGQQPLARTYLQTAGLAEAPTGAVRLTVADVVDGPCPYYSAPIRRDVWDALGGMGFETDAPLVHDLEFWLRAILAGHDVRRIGDRLGLFRLEAGSESRPVDAEHSEEFERQRATVLRRAAEEAADPEARAALERVQRRLTYQQAIRRARVAFSQGDAHAARRHATEAHDAQPTARTGALVLALRVAPGALGAVHPLKRSLQARVARIRKRDWRSRWSGHRTVR</sequence>
<dbReference type="Pfam" id="PF00535">
    <property type="entry name" value="Glycos_transf_2"/>
    <property type="match status" value="1"/>
</dbReference>
<dbReference type="PANTHER" id="PTHR43685:SF2">
    <property type="entry name" value="GLYCOSYLTRANSFERASE 2-LIKE DOMAIN-CONTAINING PROTEIN"/>
    <property type="match status" value="1"/>
</dbReference>
<proteinExistence type="predicted"/>
<gene>
    <name evidence="3" type="ORF">WCD58_14065</name>
</gene>
<dbReference type="PANTHER" id="PTHR43685">
    <property type="entry name" value="GLYCOSYLTRANSFERASE"/>
    <property type="match status" value="1"/>
</dbReference>
<feature type="region of interest" description="Disordered" evidence="1">
    <location>
        <begin position="1"/>
        <end position="27"/>
    </location>
</feature>
<dbReference type="GO" id="GO:0016757">
    <property type="term" value="F:glycosyltransferase activity"/>
    <property type="evidence" value="ECO:0007669"/>
    <property type="project" value="UniProtKB-KW"/>
</dbReference>
<keyword evidence="4" id="KW-1185">Reference proteome</keyword>
<evidence type="ECO:0000313" key="4">
    <source>
        <dbReference type="Proteomes" id="UP001369736"/>
    </source>
</evidence>
<dbReference type="Proteomes" id="UP001369736">
    <property type="component" value="Unassembled WGS sequence"/>
</dbReference>